<evidence type="ECO:0008006" key="4">
    <source>
        <dbReference type="Google" id="ProtNLM"/>
    </source>
</evidence>
<name>A0A8T0IBP8_CERPU</name>
<dbReference type="AlphaFoldDB" id="A0A8T0IBP8"/>
<sequence length="91" mass="10755">MVIFKALILFIAFKMMMIMVNSVTEFQECYHLIPLSHHLSLVTYLCLRIYISSSPRPRLRPMRVCMVTFSCNESSFICFKKIYISRVHLSE</sequence>
<gene>
    <name evidence="2" type="ORF">KC19_4G204200</name>
</gene>
<evidence type="ECO:0000313" key="3">
    <source>
        <dbReference type="Proteomes" id="UP000822688"/>
    </source>
</evidence>
<protein>
    <recommendedName>
        <fullName evidence="4">Secreted protein</fullName>
    </recommendedName>
</protein>
<organism evidence="2 3">
    <name type="scientific">Ceratodon purpureus</name>
    <name type="common">Fire moss</name>
    <name type="synonym">Dicranum purpureum</name>
    <dbReference type="NCBI Taxonomy" id="3225"/>
    <lineage>
        <taxon>Eukaryota</taxon>
        <taxon>Viridiplantae</taxon>
        <taxon>Streptophyta</taxon>
        <taxon>Embryophyta</taxon>
        <taxon>Bryophyta</taxon>
        <taxon>Bryophytina</taxon>
        <taxon>Bryopsida</taxon>
        <taxon>Dicranidae</taxon>
        <taxon>Pseudoditrichales</taxon>
        <taxon>Ditrichaceae</taxon>
        <taxon>Ceratodon</taxon>
    </lineage>
</organism>
<feature type="signal peptide" evidence="1">
    <location>
        <begin position="1"/>
        <end position="22"/>
    </location>
</feature>
<comment type="caution">
    <text evidence="2">The sequence shown here is derived from an EMBL/GenBank/DDBJ whole genome shotgun (WGS) entry which is preliminary data.</text>
</comment>
<reference evidence="2" key="1">
    <citation type="submission" date="2020-06" db="EMBL/GenBank/DDBJ databases">
        <title>WGS assembly of Ceratodon purpureus strain R40.</title>
        <authorList>
            <person name="Carey S.B."/>
            <person name="Jenkins J."/>
            <person name="Shu S."/>
            <person name="Lovell J.T."/>
            <person name="Sreedasyam A."/>
            <person name="Maumus F."/>
            <person name="Tiley G.P."/>
            <person name="Fernandez-Pozo N."/>
            <person name="Barry K."/>
            <person name="Chen C."/>
            <person name="Wang M."/>
            <person name="Lipzen A."/>
            <person name="Daum C."/>
            <person name="Saski C.A."/>
            <person name="Payton A.C."/>
            <person name="Mcbreen J.C."/>
            <person name="Conrad R.E."/>
            <person name="Kollar L.M."/>
            <person name="Olsson S."/>
            <person name="Huttunen S."/>
            <person name="Landis J.B."/>
            <person name="Wickett N.J."/>
            <person name="Johnson M.G."/>
            <person name="Rensing S.A."/>
            <person name="Grimwood J."/>
            <person name="Schmutz J."/>
            <person name="Mcdaniel S.F."/>
        </authorList>
    </citation>
    <scope>NUCLEOTIDE SEQUENCE</scope>
    <source>
        <strain evidence="2">R40</strain>
    </source>
</reference>
<keyword evidence="3" id="KW-1185">Reference proteome</keyword>
<proteinExistence type="predicted"/>
<dbReference type="Proteomes" id="UP000822688">
    <property type="component" value="Chromosome 4"/>
</dbReference>
<dbReference type="EMBL" id="CM026424">
    <property type="protein sequence ID" value="KAG0580842.1"/>
    <property type="molecule type" value="Genomic_DNA"/>
</dbReference>
<evidence type="ECO:0000313" key="2">
    <source>
        <dbReference type="EMBL" id="KAG0580842.1"/>
    </source>
</evidence>
<feature type="chain" id="PRO_5035922976" description="Secreted protein" evidence="1">
    <location>
        <begin position="23"/>
        <end position="91"/>
    </location>
</feature>
<keyword evidence="1" id="KW-0732">Signal</keyword>
<accession>A0A8T0IBP8</accession>
<evidence type="ECO:0000256" key="1">
    <source>
        <dbReference type="SAM" id="SignalP"/>
    </source>
</evidence>